<dbReference type="Proteomes" id="UP001235849">
    <property type="component" value="Unassembled WGS sequence"/>
</dbReference>
<dbReference type="RefSeq" id="WP_283765699.1">
    <property type="nucleotide sequence ID" value="NZ_JAQOSO010000019.1"/>
</dbReference>
<organism evidence="1 2">
    <name type="scientific">Roseofilum capinflatum BLCC-M114</name>
    <dbReference type="NCBI Taxonomy" id="3022440"/>
    <lineage>
        <taxon>Bacteria</taxon>
        <taxon>Bacillati</taxon>
        <taxon>Cyanobacteriota</taxon>
        <taxon>Cyanophyceae</taxon>
        <taxon>Desertifilales</taxon>
        <taxon>Desertifilaceae</taxon>
        <taxon>Roseofilum</taxon>
        <taxon>Roseofilum capinflatum</taxon>
    </lineage>
</organism>
<evidence type="ECO:0000313" key="1">
    <source>
        <dbReference type="EMBL" id="MDJ1173333.1"/>
    </source>
</evidence>
<dbReference type="EMBL" id="JAQOSO010000019">
    <property type="protein sequence ID" value="MDJ1173333.1"/>
    <property type="molecule type" value="Genomic_DNA"/>
</dbReference>
<name>A0ABT7B505_9CYAN</name>
<keyword evidence="2" id="KW-1185">Reference proteome</keyword>
<sequence>MIDRSWQKVDGIIQPGHQIASGSALESPYPRGSIEMQTPFFKALGLDITPFFQGTLNVSIEPKTFEIVEPEFTFQQVKWIENNPPEDFSFSRCRVLFEGAKYDGLIYYPHPETKIRHFHNPSIIEILAPLIPEIRYGSRVEIEYNPLEIRINLND</sequence>
<protein>
    <recommendedName>
        <fullName evidence="3">Riboflavin kinase</fullName>
    </recommendedName>
</protein>
<comment type="caution">
    <text evidence="1">The sequence shown here is derived from an EMBL/GenBank/DDBJ whole genome shotgun (WGS) entry which is preliminary data.</text>
</comment>
<evidence type="ECO:0008006" key="3">
    <source>
        <dbReference type="Google" id="ProtNLM"/>
    </source>
</evidence>
<accession>A0ABT7B505</accession>
<gene>
    <name evidence="1" type="ORF">PMG25_04430</name>
</gene>
<reference evidence="1 2" key="1">
    <citation type="submission" date="2023-01" db="EMBL/GenBank/DDBJ databases">
        <title>Novel diversity within Roseofilum (Cyanobacteria; Desertifilaceae) from marine benthic mats with descriptions of four novel species.</title>
        <authorList>
            <person name="Wang Y."/>
            <person name="Berthold D.E."/>
            <person name="Hu J."/>
            <person name="Lefler F.W."/>
            <person name="Laughinghouse H.D. IV."/>
        </authorList>
    </citation>
    <scope>NUCLEOTIDE SEQUENCE [LARGE SCALE GENOMIC DNA]</scope>
    <source>
        <strain evidence="1 2">BLCC-M114</strain>
    </source>
</reference>
<proteinExistence type="predicted"/>
<evidence type="ECO:0000313" key="2">
    <source>
        <dbReference type="Proteomes" id="UP001235849"/>
    </source>
</evidence>